<reference evidence="1" key="1">
    <citation type="submission" date="2023-08" db="EMBL/GenBank/DDBJ databases">
        <title>Black Yeasts Isolated from many extreme environments.</title>
        <authorList>
            <person name="Coleine C."/>
            <person name="Stajich J.E."/>
            <person name="Selbmann L."/>
        </authorList>
    </citation>
    <scope>NUCLEOTIDE SEQUENCE</scope>
    <source>
        <strain evidence="1">CCFEE 5810</strain>
    </source>
</reference>
<evidence type="ECO:0008006" key="3">
    <source>
        <dbReference type="Google" id="ProtNLM"/>
    </source>
</evidence>
<gene>
    <name evidence="1" type="ORF">LTR97_007881</name>
</gene>
<dbReference type="AlphaFoldDB" id="A0AAN7VPB4"/>
<accession>A0AAN7VPB4</accession>
<comment type="caution">
    <text evidence="1">The sequence shown here is derived from an EMBL/GenBank/DDBJ whole genome shotgun (WGS) entry which is preliminary data.</text>
</comment>
<name>A0AAN7VPB4_9PEZI</name>
<protein>
    <recommendedName>
        <fullName evidence="3">F-box domain-containing protein</fullName>
    </recommendedName>
</protein>
<dbReference type="InterPro" id="IPR038883">
    <property type="entry name" value="AN11006-like"/>
</dbReference>
<evidence type="ECO:0000313" key="2">
    <source>
        <dbReference type="Proteomes" id="UP001310594"/>
    </source>
</evidence>
<dbReference type="Proteomes" id="UP001310594">
    <property type="component" value="Unassembled WGS sequence"/>
</dbReference>
<proteinExistence type="predicted"/>
<organism evidence="1 2">
    <name type="scientific">Elasticomyces elasticus</name>
    <dbReference type="NCBI Taxonomy" id="574655"/>
    <lineage>
        <taxon>Eukaryota</taxon>
        <taxon>Fungi</taxon>
        <taxon>Dikarya</taxon>
        <taxon>Ascomycota</taxon>
        <taxon>Pezizomycotina</taxon>
        <taxon>Dothideomycetes</taxon>
        <taxon>Dothideomycetidae</taxon>
        <taxon>Mycosphaerellales</taxon>
        <taxon>Teratosphaeriaceae</taxon>
        <taxon>Elasticomyces</taxon>
    </lineage>
</organism>
<sequence length="156" mass="18374">MTAAAALKATPHNTSILFTLPLELREVIYDYVFGHRTILFPRPDDPRPKHLHPRLLRTCKVIRAEALPRFYKCTTLRAEWWSFPQAVQWLMHKDEDVRKMICHVEYLMPAFAHREGDDEKKMAETEKWALMLRTFDMEEKGIVLREGVLRVEALKG</sequence>
<evidence type="ECO:0000313" key="1">
    <source>
        <dbReference type="EMBL" id="KAK5696578.1"/>
    </source>
</evidence>
<dbReference type="PANTHER" id="PTHR42085:SF1">
    <property type="entry name" value="F-BOX DOMAIN-CONTAINING PROTEIN"/>
    <property type="match status" value="1"/>
</dbReference>
<dbReference type="EMBL" id="JAVRQU010000012">
    <property type="protein sequence ID" value="KAK5696578.1"/>
    <property type="molecule type" value="Genomic_DNA"/>
</dbReference>
<dbReference type="PANTHER" id="PTHR42085">
    <property type="entry name" value="F-BOX DOMAIN-CONTAINING PROTEIN"/>
    <property type="match status" value="1"/>
</dbReference>